<feature type="transmembrane region" description="Helical" evidence="6">
    <location>
        <begin position="155"/>
        <end position="176"/>
    </location>
</feature>
<evidence type="ECO:0000256" key="3">
    <source>
        <dbReference type="ARBA" id="ARBA00022692"/>
    </source>
</evidence>
<keyword evidence="2" id="KW-1003">Cell membrane</keyword>
<evidence type="ECO:0000256" key="4">
    <source>
        <dbReference type="ARBA" id="ARBA00022989"/>
    </source>
</evidence>
<evidence type="ECO:0000256" key="6">
    <source>
        <dbReference type="SAM" id="Phobius"/>
    </source>
</evidence>
<evidence type="ECO:0000313" key="7">
    <source>
        <dbReference type="EMBL" id="KAI9565924.1"/>
    </source>
</evidence>
<reference evidence="7 8" key="1">
    <citation type="submission" date="2022-05" db="EMBL/GenBank/DDBJ databases">
        <title>A multi-omics perspective on studying reproductive biology in Daphnia sinensis.</title>
        <authorList>
            <person name="Jia J."/>
        </authorList>
    </citation>
    <scope>NUCLEOTIDE SEQUENCE [LARGE SCALE GENOMIC DNA]</scope>
    <source>
        <strain evidence="7 8">WSL</strain>
    </source>
</reference>
<dbReference type="Pfam" id="PF08395">
    <property type="entry name" value="7tm_7"/>
    <property type="match status" value="1"/>
</dbReference>
<keyword evidence="8" id="KW-1185">Reference proteome</keyword>
<keyword evidence="3 6" id="KW-0812">Transmembrane</keyword>
<name>A0AAD5L3J7_9CRUS</name>
<keyword evidence="5 6" id="KW-0472">Membrane</keyword>
<dbReference type="GO" id="GO:0050909">
    <property type="term" value="P:sensory perception of taste"/>
    <property type="evidence" value="ECO:0007669"/>
    <property type="project" value="InterPro"/>
</dbReference>
<dbReference type="AlphaFoldDB" id="A0AAD5L3J7"/>
<dbReference type="Proteomes" id="UP000820818">
    <property type="component" value="Linkage Group LG1"/>
</dbReference>
<feature type="transmembrane region" description="Helical" evidence="6">
    <location>
        <begin position="188"/>
        <end position="218"/>
    </location>
</feature>
<feature type="transmembrane region" description="Helical" evidence="6">
    <location>
        <begin position="275"/>
        <end position="295"/>
    </location>
</feature>
<feature type="transmembrane region" description="Helical" evidence="6">
    <location>
        <begin position="307"/>
        <end position="329"/>
    </location>
</feature>
<comment type="caution">
    <text evidence="7">The sequence shown here is derived from an EMBL/GenBank/DDBJ whole genome shotgun (WGS) entry which is preliminary data.</text>
</comment>
<dbReference type="InterPro" id="IPR013604">
    <property type="entry name" value="7TM_chemorcpt"/>
</dbReference>
<evidence type="ECO:0000256" key="1">
    <source>
        <dbReference type="ARBA" id="ARBA00004651"/>
    </source>
</evidence>
<evidence type="ECO:0000256" key="2">
    <source>
        <dbReference type="ARBA" id="ARBA00022475"/>
    </source>
</evidence>
<organism evidence="7 8">
    <name type="scientific">Daphnia sinensis</name>
    <dbReference type="NCBI Taxonomy" id="1820382"/>
    <lineage>
        <taxon>Eukaryota</taxon>
        <taxon>Metazoa</taxon>
        <taxon>Ecdysozoa</taxon>
        <taxon>Arthropoda</taxon>
        <taxon>Crustacea</taxon>
        <taxon>Branchiopoda</taxon>
        <taxon>Diplostraca</taxon>
        <taxon>Cladocera</taxon>
        <taxon>Anomopoda</taxon>
        <taxon>Daphniidae</taxon>
        <taxon>Daphnia</taxon>
        <taxon>Daphnia similis group</taxon>
    </lineage>
</organism>
<comment type="subcellular location">
    <subcellularLocation>
        <location evidence="1">Cell membrane</location>
        <topology evidence="1">Multi-pass membrane protein</topology>
    </subcellularLocation>
</comment>
<sequence length="375" mass="43810">MDSTHPANISAFFTMSVFDQLRPFVSLCQACGMFPYTIEENLTTKKFVKFSFSFRNTITWWFSMIISLQVAVTVVVVYSSMQQIGNLTSDQNMPITVPILFVVNWPCFLMQMFTTRWIVFHHRRLRNVIDTVQEVERLFGEEFITTHKSSITKRFIIGFILIITISIGVLVVMAPVYNSYSVADTNWIFVAALLSIATSVSVMFDSTFLLIHLSYYIIGHYIWLVLREPVEKDDELHQSQGARTRRMQWLRRDIMIFDYLCRATSELNNIFSFPVFYILTTKFIFVVTVAFAHIQNTMQPNVVLENYWMMFPFQFVVDWFRILVVLSAADIPANQVRLLRERVIVTSCSGFCHTLPENISVRFLLYDIHFLQKLN</sequence>
<feature type="transmembrane region" description="Helical" evidence="6">
    <location>
        <begin position="58"/>
        <end position="79"/>
    </location>
</feature>
<evidence type="ECO:0008006" key="9">
    <source>
        <dbReference type="Google" id="ProtNLM"/>
    </source>
</evidence>
<dbReference type="GO" id="GO:0005886">
    <property type="term" value="C:plasma membrane"/>
    <property type="evidence" value="ECO:0007669"/>
    <property type="project" value="UniProtKB-SubCell"/>
</dbReference>
<feature type="transmembrane region" description="Helical" evidence="6">
    <location>
        <begin position="99"/>
        <end position="119"/>
    </location>
</feature>
<evidence type="ECO:0000313" key="8">
    <source>
        <dbReference type="Proteomes" id="UP000820818"/>
    </source>
</evidence>
<keyword evidence="4 6" id="KW-1133">Transmembrane helix</keyword>
<proteinExistence type="predicted"/>
<gene>
    <name evidence="7" type="ORF">GHT06_009722</name>
</gene>
<accession>A0AAD5L3J7</accession>
<evidence type="ECO:0000256" key="5">
    <source>
        <dbReference type="ARBA" id="ARBA00023136"/>
    </source>
</evidence>
<dbReference type="EMBL" id="WJBH02000001">
    <property type="protein sequence ID" value="KAI9565924.1"/>
    <property type="molecule type" value="Genomic_DNA"/>
</dbReference>
<protein>
    <recommendedName>
        <fullName evidence="9">Gustatory receptor</fullName>
    </recommendedName>
</protein>